<comment type="similarity">
    <text evidence="2">Belongs to the PA-phosphatase related phosphoesterase family.</text>
</comment>
<dbReference type="PANTHER" id="PTHR10165:SF197">
    <property type="entry name" value="FI04477P-RELATED"/>
    <property type="match status" value="1"/>
</dbReference>
<feature type="transmembrane region" description="Helical" evidence="6">
    <location>
        <begin position="78"/>
        <end position="97"/>
    </location>
</feature>
<keyword evidence="9" id="KW-1185">Reference proteome</keyword>
<sequence>MERNERKTNSRNHSITVNFDRETQFILRKVITDSAILFCIGFLVLAYYLWGQPFERGFFCDDESLKHPYKDSTVTSTMLYIVGLGLPMFTMCLTEWIRLRDYKGRPRAIFGIDIPPWVWEAYRVIGVFLFGCACQQLTTDVAKYSIGRLRPHFFSVCKPNIDCSLTENRWRYIEVFECLGDDPKLLKAMRLSFPSGHSSFSAYTMIYFALYIQKRFTWKGSKLFKHTIQLVLLLMAWYTVMTRVSDYKHHWSDVLAGFSIGMIFAIVVFLFVSNIRKTTRTRQTLNHIEAEMHATNGNTRSATRVQV</sequence>
<dbReference type="SMART" id="SM00014">
    <property type="entry name" value="acidPPc"/>
    <property type="match status" value="1"/>
</dbReference>
<dbReference type="SUPFAM" id="SSF48317">
    <property type="entry name" value="Acid phosphatase/Vanadium-dependent haloperoxidase"/>
    <property type="match status" value="1"/>
</dbReference>
<evidence type="ECO:0000256" key="4">
    <source>
        <dbReference type="ARBA" id="ARBA00022989"/>
    </source>
</evidence>
<dbReference type="EMBL" id="OU893339">
    <property type="protein sequence ID" value="CAG9795528.1"/>
    <property type="molecule type" value="Genomic_DNA"/>
</dbReference>
<dbReference type="Gene3D" id="1.20.144.10">
    <property type="entry name" value="Phosphatidic acid phosphatase type 2/haloperoxidase"/>
    <property type="match status" value="1"/>
</dbReference>
<evidence type="ECO:0000256" key="3">
    <source>
        <dbReference type="ARBA" id="ARBA00022692"/>
    </source>
</evidence>
<feature type="domain" description="Phosphatidic acid phosphatase type 2/haloperoxidase" evidence="7">
    <location>
        <begin position="125"/>
        <end position="269"/>
    </location>
</feature>
<evidence type="ECO:0000256" key="2">
    <source>
        <dbReference type="ARBA" id="ARBA00008816"/>
    </source>
</evidence>
<evidence type="ECO:0000259" key="7">
    <source>
        <dbReference type="SMART" id="SM00014"/>
    </source>
</evidence>
<name>A0A9N9RFX4_9NEOP</name>
<evidence type="ECO:0000313" key="9">
    <source>
        <dbReference type="Proteomes" id="UP001153714"/>
    </source>
</evidence>
<evidence type="ECO:0000313" key="8">
    <source>
        <dbReference type="EMBL" id="CAG9795528.1"/>
    </source>
</evidence>
<reference evidence="8" key="1">
    <citation type="submission" date="2021-12" db="EMBL/GenBank/DDBJ databases">
        <authorList>
            <person name="King R."/>
        </authorList>
    </citation>
    <scope>NUCLEOTIDE SEQUENCE</scope>
</reference>
<dbReference type="InterPro" id="IPR036938">
    <property type="entry name" value="PAP2/HPO_sf"/>
</dbReference>
<feature type="transmembrane region" description="Helical" evidence="6">
    <location>
        <begin position="223"/>
        <end position="242"/>
    </location>
</feature>
<dbReference type="InterPro" id="IPR043216">
    <property type="entry name" value="PAP-like"/>
</dbReference>
<gene>
    <name evidence="8" type="ORF">DIATSA_LOCUS12785</name>
</gene>
<feature type="transmembrane region" description="Helical" evidence="6">
    <location>
        <begin position="254"/>
        <end position="272"/>
    </location>
</feature>
<organism evidence="8 9">
    <name type="scientific">Diatraea saccharalis</name>
    <name type="common">sugarcane borer</name>
    <dbReference type="NCBI Taxonomy" id="40085"/>
    <lineage>
        <taxon>Eukaryota</taxon>
        <taxon>Metazoa</taxon>
        <taxon>Ecdysozoa</taxon>
        <taxon>Arthropoda</taxon>
        <taxon>Hexapoda</taxon>
        <taxon>Insecta</taxon>
        <taxon>Pterygota</taxon>
        <taxon>Neoptera</taxon>
        <taxon>Endopterygota</taxon>
        <taxon>Lepidoptera</taxon>
        <taxon>Glossata</taxon>
        <taxon>Ditrysia</taxon>
        <taxon>Pyraloidea</taxon>
        <taxon>Crambidae</taxon>
        <taxon>Crambinae</taxon>
        <taxon>Diatraea</taxon>
    </lineage>
</organism>
<evidence type="ECO:0000256" key="5">
    <source>
        <dbReference type="ARBA" id="ARBA00023136"/>
    </source>
</evidence>
<evidence type="ECO:0000256" key="1">
    <source>
        <dbReference type="ARBA" id="ARBA00004141"/>
    </source>
</evidence>
<dbReference type="AlphaFoldDB" id="A0A9N9RFX4"/>
<dbReference type="GO" id="GO:0046839">
    <property type="term" value="P:phospholipid dephosphorylation"/>
    <property type="evidence" value="ECO:0007669"/>
    <property type="project" value="TreeGrafter"/>
</dbReference>
<dbReference type="GO" id="GO:0008195">
    <property type="term" value="F:phosphatidate phosphatase activity"/>
    <property type="evidence" value="ECO:0007669"/>
    <property type="project" value="TreeGrafter"/>
</dbReference>
<dbReference type="InterPro" id="IPR000326">
    <property type="entry name" value="PAP2/HPO"/>
</dbReference>
<protein>
    <recommendedName>
        <fullName evidence="7">Phosphatidic acid phosphatase type 2/haloperoxidase domain-containing protein</fullName>
    </recommendedName>
</protein>
<dbReference type="PANTHER" id="PTHR10165">
    <property type="entry name" value="LIPID PHOSPHATE PHOSPHATASE"/>
    <property type="match status" value="1"/>
</dbReference>
<dbReference type="CDD" id="cd03384">
    <property type="entry name" value="PAP2_wunen"/>
    <property type="match status" value="1"/>
</dbReference>
<dbReference type="GO" id="GO:0007165">
    <property type="term" value="P:signal transduction"/>
    <property type="evidence" value="ECO:0007669"/>
    <property type="project" value="TreeGrafter"/>
</dbReference>
<keyword evidence="4 6" id="KW-1133">Transmembrane helix</keyword>
<dbReference type="GO" id="GO:0006644">
    <property type="term" value="P:phospholipid metabolic process"/>
    <property type="evidence" value="ECO:0007669"/>
    <property type="project" value="InterPro"/>
</dbReference>
<keyword evidence="5 6" id="KW-0472">Membrane</keyword>
<dbReference type="OrthoDB" id="8907274at2759"/>
<accession>A0A9N9RFX4</accession>
<dbReference type="GO" id="GO:0005886">
    <property type="term" value="C:plasma membrane"/>
    <property type="evidence" value="ECO:0007669"/>
    <property type="project" value="TreeGrafter"/>
</dbReference>
<reference evidence="8" key="2">
    <citation type="submission" date="2022-10" db="EMBL/GenBank/DDBJ databases">
        <authorList>
            <consortium name="ENA_rothamsted_submissions"/>
            <consortium name="culmorum"/>
            <person name="King R."/>
        </authorList>
    </citation>
    <scope>NUCLEOTIDE SEQUENCE</scope>
</reference>
<dbReference type="Proteomes" id="UP001153714">
    <property type="component" value="Chromosome 8"/>
</dbReference>
<proteinExistence type="inferred from homology"/>
<evidence type="ECO:0000256" key="6">
    <source>
        <dbReference type="SAM" id="Phobius"/>
    </source>
</evidence>
<comment type="subcellular location">
    <subcellularLocation>
        <location evidence="1">Membrane</location>
        <topology evidence="1">Multi-pass membrane protein</topology>
    </subcellularLocation>
</comment>
<dbReference type="Pfam" id="PF01569">
    <property type="entry name" value="PAP2"/>
    <property type="match status" value="1"/>
</dbReference>
<feature type="transmembrane region" description="Helical" evidence="6">
    <location>
        <begin position="30"/>
        <end position="50"/>
    </location>
</feature>
<keyword evidence="3 6" id="KW-0812">Transmembrane</keyword>